<dbReference type="AlphaFoldDB" id="A0A7K5ZBL0"/>
<dbReference type="PANTHER" id="PTHR47499:SF1">
    <property type="entry name" value="SERINE PROTEASE INHIBITOR KAZAL-TYPE 7"/>
    <property type="match status" value="1"/>
</dbReference>
<gene>
    <name evidence="11" type="primary">Spink6_0</name>
    <name evidence="11" type="ORF">ONYCOR_R08877</name>
</gene>
<evidence type="ECO:0000256" key="1">
    <source>
        <dbReference type="ARBA" id="ARBA00004613"/>
    </source>
</evidence>
<keyword evidence="6" id="KW-0722">Serine protease inhibitor</keyword>
<feature type="non-terminal residue" evidence="11">
    <location>
        <position position="69"/>
    </location>
</feature>
<reference evidence="11 12" key="1">
    <citation type="submission" date="2019-09" db="EMBL/GenBank/DDBJ databases">
        <title>Bird 10,000 Genomes (B10K) Project - Family phase.</title>
        <authorList>
            <person name="Zhang G."/>
        </authorList>
    </citation>
    <scope>NUCLEOTIDE SEQUENCE [LARGE SCALE GENOMIC DNA]</scope>
    <source>
        <strain evidence="11">B10K-DU-028-75</strain>
        <tissue evidence="11">Mixed tissue sample</tissue>
    </source>
</reference>
<dbReference type="PROSITE" id="PS51465">
    <property type="entry name" value="KAZAL_2"/>
    <property type="match status" value="1"/>
</dbReference>
<evidence type="ECO:0000313" key="12">
    <source>
        <dbReference type="Proteomes" id="UP000550309"/>
    </source>
</evidence>
<evidence type="ECO:0000313" key="11">
    <source>
        <dbReference type="EMBL" id="NWU74951.1"/>
    </source>
</evidence>
<dbReference type="InterPro" id="IPR036058">
    <property type="entry name" value="Kazal_dom_sf"/>
</dbReference>
<evidence type="ECO:0000256" key="3">
    <source>
        <dbReference type="ARBA" id="ARBA00022525"/>
    </source>
</evidence>
<sequence>MKVTGVLLLISLALCCISEPFFLFLSMQFATQYCSNQPRVRNFCSMEYMPHCGSNGVTYGNKCLFCNAY</sequence>
<dbReference type="GO" id="GO:0005576">
    <property type="term" value="C:extracellular region"/>
    <property type="evidence" value="ECO:0007669"/>
    <property type="project" value="UniProtKB-SubCell"/>
</dbReference>
<dbReference type="EMBL" id="VZRK01000009">
    <property type="protein sequence ID" value="NWU74951.1"/>
    <property type="molecule type" value="Genomic_DNA"/>
</dbReference>
<evidence type="ECO:0000256" key="8">
    <source>
        <dbReference type="ARBA" id="ARBA00023180"/>
    </source>
</evidence>
<dbReference type="GO" id="GO:0004867">
    <property type="term" value="F:serine-type endopeptidase inhibitor activity"/>
    <property type="evidence" value="ECO:0007669"/>
    <property type="project" value="UniProtKB-KW"/>
</dbReference>
<feature type="domain" description="Kazal-like" evidence="10">
    <location>
        <begin position="28"/>
        <end position="69"/>
    </location>
</feature>
<keyword evidence="9" id="KW-0732">Signal</keyword>
<name>A0A7K5ZBL0_ONYCO</name>
<dbReference type="InterPro" id="IPR002350">
    <property type="entry name" value="Kazal_dom"/>
</dbReference>
<keyword evidence="5" id="KW-0677">Repeat</keyword>
<comment type="caution">
    <text evidence="11">The sequence shown here is derived from an EMBL/GenBank/DDBJ whole genome shotgun (WGS) entry which is preliminary data.</text>
</comment>
<keyword evidence="3" id="KW-0964">Secreted</keyword>
<dbReference type="PANTHER" id="PTHR47499">
    <property type="entry name" value="SERINE PROTEASE INHIBITOR KAZAL-TYPE 7 SPINK7"/>
    <property type="match status" value="1"/>
</dbReference>
<keyword evidence="12" id="KW-1185">Reference proteome</keyword>
<evidence type="ECO:0000259" key="10">
    <source>
        <dbReference type="PROSITE" id="PS51465"/>
    </source>
</evidence>
<dbReference type="Pfam" id="PF00050">
    <property type="entry name" value="Kazal_1"/>
    <property type="match status" value="1"/>
</dbReference>
<keyword evidence="8" id="KW-0325">Glycoprotein</keyword>
<dbReference type="InterPro" id="IPR050159">
    <property type="entry name" value="Kazal-type_SerProtInhib"/>
</dbReference>
<accession>A0A7K5ZBL0</accession>
<dbReference type="SUPFAM" id="SSF100895">
    <property type="entry name" value="Kazal-type serine protease inhibitors"/>
    <property type="match status" value="1"/>
</dbReference>
<evidence type="ECO:0000256" key="6">
    <source>
        <dbReference type="ARBA" id="ARBA00022900"/>
    </source>
</evidence>
<dbReference type="OrthoDB" id="126772at2759"/>
<evidence type="ECO:0000256" key="9">
    <source>
        <dbReference type="SAM" id="SignalP"/>
    </source>
</evidence>
<evidence type="ECO:0000256" key="4">
    <source>
        <dbReference type="ARBA" id="ARBA00022690"/>
    </source>
</evidence>
<feature type="signal peptide" evidence="9">
    <location>
        <begin position="1"/>
        <end position="18"/>
    </location>
</feature>
<feature type="non-terminal residue" evidence="11">
    <location>
        <position position="1"/>
    </location>
</feature>
<organism evidence="11 12">
    <name type="scientific">Onychorhynchus coronatus</name>
    <name type="common">Royal flycatcher</name>
    <dbReference type="NCBI Taxonomy" id="360224"/>
    <lineage>
        <taxon>Eukaryota</taxon>
        <taxon>Metazoa</taxon>
        <taxon>Chordata</taxon>
        <taxon>Craniata</taxon>
        <taxon>Vertebrata</taxon>
        <taxon>Euteleostomi</taxon>
        <taxon>Archelosauria</taxon>
        <taxon>Archosauria</taxon>
        <taxon>Dinosauria</taxon>
        <taxon>Saurischia</taxon>
        <taxon>Theropoda</taxon>
        <taxon>Coelurosauria</taxon>
        <taxon>Aves</taxon>
        <taxon>Neognathae</taxon>
        <taxon>Neoaves</taxon>
        <taxon>Telluraves</taxon>
        <taxon>Australaves</taxon>
        <taxon>Passeriformes</taxon>
        <taxon>Tyrannidae</taxon>
        <taxon>Onychorhynchus</taxon>
    </lineage>
</organism>
<dbReference type="PROSITE" id="PS00282">
    <property type="entry name" value="KAZAL_1"/>
    <property type="match status" value="1"/>
</dbReference>
<proteinExistence type="predicted"/>
<feature type="chain" id="PRO_5029548176" description="Ovomucoid" evidence="9">
    <location>
        <begin position="19"/>
        <end position="69"/>
    </location>
</feature>
<keyword evidence="4" id="KW-0646">Protease inhibitor</keyword>
<evidence type="ECO:0000256" key="2">
    <source>
        <dbReference type="ARBA" id="ARBA00019248"/>
    </source>
</evidence>
<keyword evidence="7" id="KW-1015">Disulfide bond</keyword>
<evidence type="ECO:0000256" key="5">
    <source>
        <dbReference type="ARBA" id="ARBA00022737"/>
    </source>
</evidence>
<dbReference type="Gene3D" id="3.30.60.30">
    <property type="match status" value="1"/>
</dbReference>
<dbReference type="CDD" id="cd00104">
    <property type="entry name" value="KAZAL_FS"/>
    <property type="match status" value="1"/>
</dbReference>
<protein>
    <recommendedName>
        <fullName evidence="2">Ovomucoid</fullName>
    </recommendedName>
</protein>
<evidence type="ECO:0000256" key="7">
    <source>
        <dbReference type="ARBA" id="ARBA00023157"/>
    </source>
</evidence>
<comment type="subcellular location">
    <subcellularLocation>
        <location evidence="1">Secreted</location>
    </subcellularLocation>
</comment>
<dbReference type="Proteomes" id="UP000550309">
    <property type="component" value="Unassembled WGS sequence"/>
</dbReference>